<reference evidence="9 10" key="1">
    <citation type="submission" date="2024-04" db="EMBL/GenBank/DDBJ databases">
        <title>Symmetric and asymmetric DNA N6-adenine methylation regulates different biological responses in Mucorales.</title>
        <authorList>
            <consortium name="Lawrence Berkeley National Laboratory"/>
            <person name="Lax C."/>
            <person name="Mondo S.J."/>
            <person name="Osorio-Concepcion M."/>
            <person name="Muszewska A."/>
            <person name="Corrochano-Luque M."/>
            <person name="Gutierrez G."/>
            <person name="Riley R."/>
            <person name="Lipzen A."/>
            <person name="Guo J."/>
            <person name="Hundley H."/>
            <person name="Amirebrahimi M."/>
            <person name="Ng V."/>
            <person name="Lorenzo-Gutierrez D."/>
            <person name="Binder U."/>
            <person name="Yang J."/>
            <person name="Song Y."/>
            <person name="Canovas D."/>
            <person name="Navarro E."/>
            <person name="Freitag M."/>
            <person name="Gabaldon T."/>
            <person name="Grigoriev I.V."/>
            <person name="Corrochano L.M."/>
            <person name="Nicolas F.E."/>
            <person name="Garre V."/>
        </authorList>
    </citation>
    <scope>NUCLEOTIDE SEQUENCE [LARGE SCALE GENOMIC DNA]</scope>
    <source>
        <strain evidence="9 10">L51</strain>
    </source>
</reference>
<dbReference type="InterPro" id="IPR013320">
    <property type="entry name" value="ConA-like_dom_sf"/>
</dbReference>
<proteinExistence type="predicted"/>
<keyword evidence="2" id="KW-0812">Transmembrane</keyword>
<evidence type="ECO:0000259" key="8">
    <source>
        <dbReference type="PROSITE" id="PS51328"/>
    </source>
</evidence>
<feature type="domain" description="L-type lectin-like" evidence="8">
    <location>
        <begin position="39"/>
        <end position="257"/>
    </location>
</feature>
<evidence type="ECO:0000313" key="10">
    <source>
        <dbReference type="Proteomes" id="UP001448207"/>
    </source>
</evidence>
<feature type="compositionally biased region" description="Basic and acidic residues" evidence="6">
    <location>
        <begin position="350"/>
        <end position="360"/>
    </location>
</feature>
<dbReference type="InterPro" id="IPR005052">
    <property type="entry name" value="Lectin_leg"/>
</dbReference>
<dbReference type="PANTHER" id="PTHR12223">
    <property type="entry name" value="VESICULAR MANNOSE-BINDING LECTIN"/>
    <property type="match status" value="1"/>
</dbReference>
<protein>
    <submittedName>
        <fullName evidence="9">Legume-like lectin family-domain-containing protein</fullName>
    </submittedName>
</protein>
<feature type="signal peptide" evidence="7">
    <location>
        <begin position="1"/>
        <end position="20"/>
    </location>
</feature>
<keyword evidence="10" id="KW-1185">Reference proteome</keyword>
<keyword evidence="3 7" id="KW-0732">Signal</keyword>
<dbReference type="PROSITE" id="PS51328">
    <property type="entry name" value="L_LECTIN_LIKE"/>
    <property type="match status" value="1"/>
</dbReference>
<organism evidence="9 10">
    <name type="scientific">Phycomyces blakesleeanus</name>
    <dbReference type="NCBI Taxonomy" id="4837"/>
    <lineage>
        <taxon>Eukaryota</taxon>
        <taxon>Fungi</taxon>
        <taxon>Fungi incertae sedis</taxon>
        <taxon>Mucoromycota</taxon>
        <taxon>Mucoromycotina</taxon>
        <taxon>Mucoromycetes</taxon>
        <taxon>Mucorales</taxon>
        <taxon>Phycomycetaceae</taxon>
        <taxon>Phycomyces</taxon>
    </lineage>
</organism>
<dbReference type="EMBL" id="JBCLYO010000023">
    <property type="protein sequence ID" value="KAL0079032.1"/>
    <property type="molecule type" value="Genomic_DNA"/>
</dbReference>
<comment type="caution">
    <text evidence="9">The sequence shown here is derived from an EMBL/GenBank/DDBJ whole genome shotgun (WGS) entry which is preliminary data.</text>
</comment>
<accession>A0ABR3ASC1</accession>
<dbReference type="Proteomes" id="UP001448207">
    <property type="component" value="Unassembled WGS sequence"/>
</dbReference>
<feature type="region of interest" description="Disordered" evidence="6">
    <location>
        <begin position="340"/>
        <end position="368"/>
    </location>
</feature>
<dbReference type="Gene3D" id="2.60.120.200">
    <property type="match status" value="1"/>
</dbReference>
<evidence type="ECO:0000313" key="9">
    <source>
        <dbReference type="EMBL" id="KAL0079032.1"/>
    </source>
</evidence>
<evidence type="ECO:0000256" key="3">
    <source>
        <dbReference type="ARBA" id="ARBA00022729"/>
    </source>
</evidence>
<keyword evidence="5" id="KW-0472">Membrane</keyword>
<feature type="chain" id="PRO_5045759006" evidence="7">
    <location>
        <begin position="21"/>
        <end position="368"/>
    </location>
</feature>
<evidence type="ECO:0000256" key="7">
    <source>
        <dbReference type="SAM" id="SignalP"/>
    </source>
</evidence>
<comment type="subcellular location">
    <subcellularLocation>
        <location evidence="1">Membrane</location>
        <topology evidence="1">Single-pass type I membrane protein</topology>
    </subcellularLocation>
</comment>
<dbReference type="PANTHER" id="PTHR12223:SF28">
    <property type="entry name" value="LECTIN, MANNOSE BINDING 1 LIKE"/>
    <property type="match status" value="1"/>
</dbReference>
<dbReference type="Pfam" id="PF03388">
    <property type="entry name" value="Lectin_leg-like"/>
    <property type="match status" value="1"/>
</dbReference>
<evidence type="ECO:0000256" key="2">
    <source>
        <dbReference type="ARBA" id="ARBA00022692"/>
    </source>
</evidence>
<name>A0ABR3ASC1_PHYBL</name>
<dbReference type="InterPro" id="IPR051136">
    <property type="entry name" value="Intracellular_Lectin-GPT"/>
</dbReference>
<evidence type="ECO:0000256" key="5">
    <source>
        <dbReference type="ARBA" id="ARBA00023136"/>
    </source>
</evidence>
<evidence type="ECO:0000256" key="1">
    <source>
        <dbReference type="ARBA" id="ARBA00004479"/>
    </source>
</evidence>
<sequence length="368" mass="40780">MKWTGILTIVSIMALQPCSAGFWDPVPLDSTPKTPAPPARLDYKLSFKDPFYYNGSIPFWKASDNVIKSDDFLRLAPSVPNTRGWVWSERPNPYPEWEAELVFRVTGTQIHGGRGLAFWYTKDSMEDGPVFGSKDKWDGLSIWLDSANPKTHTPTTMVLLNDGTVAMASGGVDPTKHMLGSCSINYRNTPGPAFLRVTYKDKTLTVSIDSLGNGQDFRLCLQKSGIKLPTDYYFGVSAASHSPADDHDVISFELKQLNPPAKTQTLKRPMEDAKIKQGEEFKEIDKEQKKQMKSAAEGDEVKGETTATLAAIFDTQRRTMENLVLVQMQIEALGAPTPEMLIKGQVPPKDTTESLKDSKNNVDNSAVL</sequence>
<evidence type="ECO:0000256" key="6">
    <source>
        <dbReference type="SAM" id="MobiDB-lite"/>
    </source>
</evidence>
<dbReference type="SUPFAM" id="SSF49899">
    <property type="entry name" value="Concanavalin A-like lectins/glucanases"/>
    <property type="match status" value="1"/>
</dbReference>
<keyword evidence="4" id="KW-1133">Transmembrane helix</keyword>
<gene>
    <name evidence="9" type="ORF">J3Q64DRAFT_1645270</name>
</gene>
<evidence type="ECO:0000256" key="4">
    <source>
        <dbReference type="ARBA" id="ARBA00022989"/>
    </source>
</evidence>